<keyword evidence="3" id="KW-1185">Reference proteome</keyword>
<name>A0ABQ9HIM6_9NEOP</name>
<evidence type="ECO:0000313" key="2">
    <source>
        <dbReference type="EMBL" id="KAJ8884191.1"/>
    </source>
</evidence>
<dbReference type="PANTHER" id="PTHR46704:SF1">
    <property type="entry name" value="TELOMERE LENGTH REGULATION PROTEIN TEL2 HOMOLOG"/>
    <property type="match status" value="1"/>
</dbReference>
<accession>A0ABQ9HIM6</accession>
<gene>
    <name evidence="2" type="ORF">PR048_016048</name>
</gene>
<organism evidence="2 3">
    <name type="scientific">Dryococelus australis</name>
    <dbReference type="NCBI Taxonomy" id="614101"/>
    <lineage>
        <taxon>Eukaryota</taxon>
        <taxon>Metazoa</taxon>
        <taxon>Ecdysozoa</taxon>
        <taxon>Arthropoda</taxon>
        <taxon>Hexapoda</taxon>
        <taxon>Insecta</taxon>
        <taxon>Pterygota</taxon>
        <taxon>Neoptera</taxon>
        <taxon>Polyneoptera</taxon>
        <taxon>Phasmatodea</taxon>
        <taxon>Verophasmatodea</taxon>
        <taxon>Anareolatae</taxon>
        <taxon>Phasmatidae</taxon>
        <taxon>Eurycanthinae</taxon>
        <taxon>Dryococelus</taxon>
    </lineage>
</organism>
<sequence length="984" mass="111121">MDVIIKSLGPLPSRVQDRMSLAFRAYQQLPHSNDSHESSDDVTSVTEKGISTLIKTSIKRKNGKSSQLKSDSIVADLKRQATSASSQPDEMVLYETFVYVKGEQKTDYDILKGMEKIYSYMEGNDDCQFSMNEFMAAVTENQLNENYGDSVLFKPGSNQFNIPIICSRYVGHKLLNDAWYNKREKNDNNERMKIVRSAADIIRQDIQSHIYDSHMYPPSDDFVKNVDCLPPTLLTFLQEVINKKTKRVEETSEKCIAIAHAITSAVRPRAFLSSVLSRIPLLTKMPSSFESGNPGIIPLETFQGKVDGRNNVIVGHLEVPEESAHPPSHDILWLFAQKQRIPVLQWKGYMHIVTRGDYSKKNEVSPLPFINAPPSNYDTVYTALSYAAELCEKINHLCVIIMFDQPLYCCIGKGENKLQVLHLTLSYLRCIGYIMSGSGLKVLWSTVYAVDKMLQGHTFAREAIGHLLIKTNFSNIMPDNIQINEEEQTCVKEVMSNFQNEPPSLYSFNENPHLKSLGNKYGEALQQLNGNGRTAKLWIQYSQMVNLMKEYIHVQRLRGQVIGMLTSLVSRIYHSFMNLDTFPKLNSATCVWSDMTIETTLMCSFKSHSGIMGGRGVISKWVVGASATPDICTSLDEFYGYSMDTTTHKIALRWQNRYDAIRCKRSVDIHFNMDTKIPVNQELLLSNQHNRAILVELLGSKLHDNGIDTIQAPDDADLLIVRTVIEKSMEGTAKVAVIAVYVDLAVLLTAKTLADHNIPLVKPGRGKVETNEYSTQQMQHQVLNEILFLHAFTGCDTPSAAFRRSKLGFTKLYNKHQDIRRATEVSSTPAVVELAGKGATKEHSFRTFLQVQLWLDQELLPELWGWKRRAYNIVAPELNKEPAASEEIWNAIFYKCTEDYSSKKYDYDEMEVLPIPPAVTNDTDMDNELEEEPDDEPEEETDDGPSVTKGARDAVLSSSVDGVGQTDTTFAPFPYTLNKREEVT</sequence>
<feature type="compositionally biased region" description="Acidic residues" evidence="1">
    <location>
        <begin position="923"/>
        <end position="943"/>
    </location>
</feature>
<dbReference type="EMBL" id="JARBHB010000005">
    <property type="protein sequence ID" value="KAJ8884191.1"/>
    <property type="molecule type" value="Genomic_DNA"/>
</dbReference>
<evidence type="ECO:0000256" key="1">
    <source>
        <dbReference type="SAM" id="MobiDB-lite"/>
    </source>
</evidence>
<evidence type="ECO:0000313" key="3">
    <source>
        <dbReference type="Proteomes" id="UP001159363"/>
    </source>
</evidence>
<dbReference type="PANTHER" id="PTHR46704">
    <property type="entry name" value="CXC DOMAIN-CONTAINING PROTEIN-RELATED"/>
    <property type="match status" value="1"/>
</dbReference>
<feature type="compositionally biased region" description="Polar residues" evidence="1">
    <location>
        <begin position="956"/>
        <end position="969"/>
    </location>
</feature>
<proteinExistence type="predicted"/>
<reference evidence="2 3" key="1">
    <citation type="submission" date="2023-02" db="EMBL/GenBank/DDBJ databases">
        <title>LHISI_Scaffold_Assembly.</title>
        <authorList>
            <person name="Stuart O.P."/>
            <person name="Cleave R."/>
            <person name="Magrath M.J.L."/>
            <person name="Mikheyev A.S."/>
        </authorList>
    </citation>
    <scope>NUCLEOTIDE SEQUENCE [LARGE SCALE GENOMIC DNA]</scope>
    <source>
        <strain evidence="2">Daus_M_001</strain>
        <tissue evidence="2">Leg muscle</tissue>
    </source>
</reference>
<protein>
    <submittedName>
        <fullName evidence="2">Uncharacterized protein</fullName>
    </submittedName>
</protein>
<dbReference type="Proteomes" id="UP001159363">
    <property type="component" value="Chromosome 4"/>
</dbReference>
<feature type="region of interest" description="Disordered" evidence="1">
    <location>
        <begin position="916"/>
        <end position="984"/>
    </location>
</feature>
<comment type="caution">
    <text evidence="2">The sequence shown here is derived from an EMBL/GenBank/DDBJ whole genome shotgun (WGS) entry which is preliminary data.</text>
</comment>